<evidence type="ECO:0000313" key="1">
    <source>
        <dbReference type="EMBL" id="CAA9366381.1"/>
    </source>
</evidence>
<dbReference type="AlphaFoldDB" id="A0A6J4MR60"/>
<name>A0A6J4MR60_9ACTN</name>
<organism evidence="1">
    <name type="scientific">uncultured Nocardioides sp</name>
    <dbReference type="NCBI Taxonomy" id="198441"/>
    <lineage>
        <taxon>Bacteria</taxon>
        <taxon>Bacillati</taxon>
        <taxon>Actinomycetota</taxon>
        <taxon>Actinomycetes</taxon>
        <taxon>Propionibacteriales</taxon>
        <taxon>Nocardioidaceae</taxon>
        <taxon>Nocardioides</taxon>
        <taxon>environmental samples</taxon>
    </lineage>
</organism>
<protein>
    <recommendedName>
        <fullName evidence="2">Transcriptional regulator, AbiEi antitoxin, Type IV TA system</fullName>
    </recommendedName>
</protein>
<dbReference type="EMBL" id="CADCUM010000002">
    <property type="protein sequence ID" value="CAA9366381.1"/>
    <property type="molecule type" value="Genomic_DNA"/>
</dbReference>
<evidence type="ECO:0008006" key="2">
    <source>
        <dbReference type="Google" id="ProtNLM"/>
    </source>
</evidence>
<gene>
    <name evidence="1" type="ORF">AVDCRST_MAG32-7</name>
</gene>
<reference evidence="1" key="1">
    <citation type="submission" date="2020-02" db="EMBL/GenBank/DDBJ databases">
        <authorList>
            <person name="Meier V. D."/>
        </authorList>
    </citation>
    <scope>NUCLEOTIDE SEQUENCE</scope>
    <source>
        <strain evidence="1">AVDCRST_MAG32</strain>
    </source>
</reference>
<proteinExistence type="predicted"/>
<sequence length="346" mass="39091">MGAGRDGQTYSMELPRGHVAGLVRTRAELIESGMTDNQIARLVRARILYRLRYGAYVPHEEWIGRPPPERHRLLCRAVLASADETTALTHLSSVVERGIPVWGLPLGVVHTTRTRSQRAGRRHRDWVQHRGTLAPDEVEWLNGVPISTAARSAMEVATIAGVEPALVVVNGLLRAKALSLPALAAEVERCRYWPGSLTADLVLRLADPRLESVGEDRFSYLAFRQALPKPVPQLEIYDETGLLVARVDFAWPEYGVFLEFDGRVKYERYRREGETLEEFLMREKKREELVCQLTGWTCIRATWSDLDTPALLASRVRHVFVARHGRQPGVVRATLARESPGWQSRH</sequence>
<accession>A0A6J4MR60</accession>